<evidence type="ECO:0000256" key="5">
    <source>
        <dbReference type="ARBA" id="ARBA00023163"/>
    </source>
</evidence>
<keyword evidence="3" id="KW-0238">DNA-binding</keyword>
<dbReference type="SUPFAM" id="SSF53850">
    <property type="entry name" value="Periplasmic binding protein-like II"/>
    <property type="match status" value="1"/>
</dbReference>
<comment type="similarity">
    <text evidence="1">Belongs to the LysR transcriptional regulatory family.</text>
</comment>
<dbReference type="Pfam" id="PF03466">
    <property type="entry name" value="LysR_substrate"/>
    <property type="match status" value="1"/>
</dbReference>
<dbReference type="Gene3D" id="3.40.190.10">
    <property type="entry name" value="Periplasmic binding protein-like II"/>
    <property type="match status" value="2"/>
</dbReference>
<dbReference type="Proteomes" id="UP001165297">
    <property type="component" value="Unassembled WGS sequence"/>
</dbReference>
<dbReference type="InterPro" id="IPR036390">
    <property type="entry name" value="WH_DNA-bd_sf"/>
</dbReference>
<dbReference type="CDD" id="cd08411">
    <property type="entry name" value="PBP2_OxyR"/>
    <property type="match status" value="1"/>
</dbReference>
<evidence type="ECO:0000256" key="4">
    <source>
        <dbReference type="ARBA" id="ARBA00023159"/>
    </source>
</evidence>
<evidence type="ECO:0000313" key="7">
    <source>
        <dbReference type="EMBL" id="MCB2378450.1"/>
    </source>
</evidence>
<keyword evidence="8" id="KW-1185">Reference proteome</keyword>
<dbReference type="PRINTS" id="PR00039">
    <property type="entry name" value="HTHLYSR"/>
</dbReference>
<comment type="caution">
    <text evidence="7">The sequence shown here is derived from an EMBL/GenBank/DDBJ whole genome shotgun (WGS) entry which is preliminary data.</text>
</comment>
<evidence type="ECO:0000259" key="6">
    <source>
        <dbReference type="PROSITE" id="PS50931"/>
    </source>
</evidence>
<reference evidence="7" key="1">
    <citation type="submission" date="2021-10" db="EMBL/GenBank/DDBJ databases">
        <authorList>
            <person name="Dean J.D."/>
            <person name="Kim M.K."/>
            <person name="Newey C.N."/>
            <person name="Stoker T.S."/>
            <person name="Thompson D.W."/>
            <person name="Grose J.H."/>
        </authorList>
    </citation>
    <scope>NUCLEOTIDE SEQUENCE</scope>
    <source>
        <strain evidence="7">BT635</strain>
    </source>
</reference>
<dbReference type="InterPro" id="IPR036388">
    <property type="entry name" value="WH-like_DNA-bd_sf"/>
</dbReference>
<organism evidence="7 8">
    <name type="scientific">Hymenobacter nitidus</name>
    <dbReference type="NCBI Taxonomy" id="2880929"/>
    <lineage>
        <taxon>Bacteria</taxon>
        <taxon>Pseudomonadati</taxon>
        <taxon>Bacteroidota</taxon>
        <taxon>Cytophagia</taxon>
        <taxon>Cytophagales</taxon>
        <taxon>Hymenobacteraceae</taxon>
        <taxon>Hymenobacter</taxon>
    </lineage>
</organism>
<keyword evidence="2" id="KW-0805">Transcription regulation</keyword>
<proteinExistence type="inferred from homology"/>
<dbReference type="PANTHER" id="PTHR30346">
    <property type="entry name" value="TRANSCRIPTIONAL DUAL REGULATOR HCAR-RELATED"/>
    <property type="match status" value="1"/>
</dbReference>
<dbReference type="InterPro" id="IPR000847">
    <property type="entry name" value="LysR_HTH_N"/>
</dbReference>
<feature type="domain" description="HTH lysR-type" evidence="6">
    <location>
        <begin position="8"/>
        <end position="65"/>
    </location>
</feature>
<accession>A0ABS8ADG3</accession>
<dbReference type="RefSeq" id="WP_226186120.1">
    <property type="nucleotide sequence ID" value="NZ_JAJADQ010000006.1"/>
</dbReference>
<sequence length="317" mass="35362">MAGYICGMTVQQLEYLVALDTHRQFVLAASTCFVTQPTLSMQVQKLEEELGVLLFDRTTKGVRPTAVGAKVVQQARQVLREVQQLHEVVQLEKGDLVGELRLGVIPTLAPYLVPLFLVELAGRYPGLRLHVEELQSAAIMQRLKDHTLDVGLLVTPLDDRSLREIPVLEEPFLGYVAEGHPLYNRSVIEPADLAADGLWLLQQGHCFRHQVLNLCNAPAPATPRPYTYESGSIETLKQLVSRTDGYTLVPELSVLEEVDTNPMIKRFAAPEPVREVSLVVHHGFVRLPLLATLRDVILAQLPARLRVGQAGQKIRWK</sequence>
<gene>
    <name evidence="7" type="ORF">LGH70_12695</name>
</gene>
<dbReference type="SUPFAM" id="SSF46785">
    <property type="entry name" value="Winged helix' DNA-binding domain"/>
    <property type="match status" value="1"/>
</dbReference>
<dbReference type="InterPro" id="IPR005119">
    <property type="entry name" value="LysR_subst-bd"/>
</dbReference>
<name>A0ABS8ADG3_9BACT</name>
<evidence type="ECO:0000256" key="1">
    <source>
        <dbReference type="ARBA" id="ARBA00009437"/>
    </source>
</evidence>
<dbReference type="EMBL" id="JAJADQ010000006">
    <property type="protein sequence ID" value="MCB2378450.1"/>
    <property type="molecule type" value="Genomic_DNA"/>
</dbReference>
<dbReference type="PROSITE" id="PS50931">
    <property type="entry name" value="HTH_LYSR"/>
    <property type="match status" value="1"/>
</dbReference>
<dbReference type="Gene3D" id="1.10.10.10">
    <property type="entry name" value="Winged helix-like DNA-binding domain superfamily/Winged helix DNA-binding domain"/>
    <property type="match status" value="1"/>
</dbReference>
<evidence type="ECO:0000256" key="2">
    <source>
        <dbReference type="ARBA" id="ARBA00023015"/>
    </source>
</evidence>
<keyword evidence="5" id="KW-0804">Transcription</keyword>
<keyword evidence="4" id="KW-0010">Activator</keyword>
<evidence type="ECO:0000256" key="3">
    <source>
        <dbReference type="ARBA" id="ARBA00023125"/>
    </source>
</evidence>
<dbReference type="Pfam" id="PF00126">
    <property type="entry name" value="HTH_1"/>
    <property type="match status" value="1"/>
</dbReference>
<dbReference type="PANTHER" id="PTHR30346:SF26">
    <property type="entry name" value="HYDROGEN PEROXIDE-INDUCIBLE GENES ACTIVATOR"/>
    <property type="match status" value="1"/>
</dbReference>
<protein>
    <submittedName>
        <fullName evidence="7">LysR family transcriptional regulator</fullName>
    </submittedName>
</protein>
<evidence type="ECO:0000313" key="8">
    <source>
        <dbReference type="Proteomes" id="UP001165297"/>
    </source>
</evidence>